<evidence type="ECO:0000313" key="1">
    <source>
        <dbReference type="EMBL" id="ALX03741.1"/>
    </source>
</evidence>
<proteinExistence type="predicted"/>
<organism evidence="1 2">
    <name type="scientific">Aeromicrobium erythreum</name>
    <dbReference type="NCBI Taxonomy" id="2041"/>
    <lineage>
        <taxon>Bacteria</taxon>
        <taxon>Bacillati</taxon>
        <taxon>Actinomycetota</taxon>
        <taxon>Actinomycetes</taxon>
        <taxon>Propionibacteriales</taxon>
        <taxon>Nocardioidaceae</taxon>
        <taxon>Aeromicrobium</taxon>
    </lineage>
</organism>
<reference evidence="1 2" key="1">
    <citation type="journal article" date="1991" name="Int. J. Syst. Bacteriol.">
        <title>Description of the erythromycin-producing bacterium Arthrobacter sp. strain NRRL B-3381 as Aeromicrobium erythreum gen. nov., sp. nov.</title>
        <authorList>
            <person name="Miller E.S."/>
            <person name="Woese C.R."/>
            <person name="Brenner S."/>
        </authorList>
    </citation>
    <scope>NUCLEOTIDE SEQUENCE [LARGE SCALE GENOMIC DNA]</scope>
    <source>
        <strain evidence="1 2">AR18</strain>
    </source>
</reference>
<dbReference type="PATRIC" id="fig|2041.4.peg.631"/>
<keyword evidence="2" id="KW-1185">Reference proteome</keyword>
<accession>A0A0U4CS74</accession>
<gene>
    <name evidence="1" type="ORF">AERYTH_03005</name>
</gene>
<sequence length="127" mass="14449">MILIGYWRREEGGGLPADHRWPSPQSYVDETWDEVERDQVHEYLTRGFVVRACMGSSPCRLCGVSNGSLELSDAVHVWPEGLAHYVRDHGVRAPEPFVTHVLSATEELEMAGRDESWWRGQADLREA</sequence>
<dbReference type="Proteomes" id="UP000067689">
    <property type="component" value="Chromosome"/>
</dbReference>
<dbReference type="KEGG" id="aer:AERYTH_03005"/>
<protein>
    <submittedName>
        <fullName evidence="1">Uncharacterized protein</fullName>
    </submittedName>
</protein>
<dbReference type="EMBL" id="CP011502">
    <property type="protein sequence ID" value="ALX03741.1"/>
    <property type="molecule type" value="Genomic_DNA"/>
</dbReference>
<dbReference type="STRING" id="2041.AERYTH_03005"/>
<dbReference type="AlphaFoldDB" id="A0A0U4CS74"/>
<name>A0A0U4CS74_9ACTN</name>
<evidence type="ECO:0000313" key="2">
    <source>
        <dbReference type="Proteomes" id="UP000067689"/>
    </source>
</evidence>